<protein>
    <submittedName>
        <fullName evidence="2">Uncharacterized protein</fullName>
    </submittedName>
</protein>
<dbReference type="EMBL" id="JBEDNZ010000020">
    <property type="protein sequence ID" value="KAL0819930.1"/>
    <property type="molecule type" value="Genomic_DNA"/>
</dbReference>
<name>A0ABD0SJB1_LOXSC</name>
<organism evidence="2 3">
    <name type="scientific">Loxostege sticticalis</name>
    <name type="common">Beet webworm moth</name>
    <dbReference type="NCBI Taxonomy" id="481309"/>
    <lineage>
        <taxon>Eukaryota</taxon>
        <taxon>Metazoa</taxon>
        <taxon>Ecdysozoa</taxon>
        <taxon>Arthropoda</taxon>
        <taxon>Hexapoda</taxon>
        <taxon>Insecta</taxon>
        <taxon>Pterygota</taxon>
        <taxon>Neoptera</taxon>
        <taxon>Endopterygota</taxon>
        <taxon>Lepidoptera</taxon>
        <taxon>Glossata</taxon>
        <taxon>Ditrysia</taxon>
        <taxon>Pyraloidea</taxon>
        <taxon>Crambidae</taxon>
        <taxon>Pyraustinae</taxon>
        <taxon>Loxostege</taxon>
    </lineage>
</organism>
<gene>
    <name evidence="2" type="ORF">ABMA28_007933</name>
</gene>
<evidence type="ECO:0000313" key="3">
    <source>
        <dbReference type="Proteomes" id="UP001549921"/>
    </source>
</evidence>
<dbReference type="Proteomes" id="UP001549921">
    <property type="component" value="Unassembled WGS sequence"/>
</dbReference>
<evidence type="ECO:0000256" key="1">
    <source>
        <dbReference type="SAM" id="Coils"/>
    </source>
</evidence>
<evidence type="ECO:0000313" key="2">
    <source>
        <dbReference type="EMBL" id="KAL0819930.1"/>
    </source>
</evidence>
<comment type="caution">
    <text evidence="2">The sequence shown here is derived from an EMBL/GenBank/DDBJ whole genome shotgun (WGS) entry which is preliminary data.</text>
</comment>
<keyword evidence="1" id="KW-0175">Coiled coil</keyword>
<accession>A0ABD0SJB1</accession>
<dbReference type="AlphaFoldDB" id="A0ABD0SJB1"/>
<feature type="coiled-coil region" evidence="1">
    <location>
        <begin position="92"/>
        <end position="119"/>
    </location>
</feature>
<reference evidence="2 3" key="1">
    <citation type="submission" date="2024-06" db="EMBL/GenBank/DDBJ databases">
        <title>A chromosome-level genome assembly of beet webworm, Loxostege sticticalis.</title>
        <authorList>
            <person name="Zhang Y."/>
        </authorList>
    </citation>
    <scope>NUCLEOTIDE SEQUENCE [LARGE SCALE GENOMIC DNA]</scope>
    <source>
        <strain evidence="2">AQ028</strain>
        <tissue evidence="2">Male pupae</tissue>
    </source>
</reference>
<proteinExistence type="predicted"/>
<sequence>MFFSCSVFFENLKIAWYNNITKNCKYFDTFKTSNKDHSTHLRRDGGLCFEIPPWQHKPVELDNHLDSMKEKFGNATSLRRRTQLVMVNSKILRRIKDEINNAVQKKHQAYKELTQLADQLNVPAMCDEDRRECRTVASKHVALIYACTEEARASIAKMGNYAEEMITITKNHMQASLDDVAKSLQTSIRRNKSTEETDVTACLKLLSRSAVTLGYELDLSLTNARRHNEQSHEKLSSCSTKCKRSTDDAVSALKDKLYQCVYA</sequence>